<dbReference type="OrthoDB" id="3394706at2"/>
<evidence type="ECO:0000313" key="2">
    <source>
        <dbReference type="Proteomes" id="UP000287224"/>
    </source>
</evidence>
<protein>
    <submittedName>
        <fullName evidence="1">Uncharacterized protein</fullName>
    </submittedName>
</protein>
<dbReference type="Proteomes" id="UP000287224">
    <property type="component" value="Unassembled WGS sequence"/>
</dbReference>
<evidence type="ECO:0000313" key="1">
    <source>
        <dbReference type="EMBL" id="GCE10029.1"/>
    </source>
</evidence>
<gene>
    <name evidence="1" type="ORF">KDAU_73580</name>
</gene>
<name>A0A401ZT08_9CHLR</name>
<keyword evidence="2" id="KW-1185">Reference proteome</keyword>
<dbReference type="AlphaFoldDB" id="A0A401ZT08"/>
<dbReference type="EMBL" id="BIFQ01000002">
    <property type="protein sequence ID" value="GCE10029.1"/>
    <property type="molecule type" value="Genomic_DNA"/>
</dbReference>
<proteinExistence type="predicted"/>
<sequence>MESIEGHEEIVEPIQLAEAREGEALTILQIMPALPGWGAVWGNTQEPAESEPGFFTEQVVCWALVEASDGRRFVTAMAPDLETSELKLMLDMGNFLGYASPTYSLDWMQRASDKRTEQQTKKNTPLS</sequence>
<accession>A0A401ZT08</accession>
<comment type="caution">
    <text evidence="1">The sequence shown here is derived from an EMBL/GenBank/DDBJ whole genome shotgun (WGS) entry which is preliminary data.</text>
</comment>
<organism evidence="1 2">
    <name type="scientific">Dictyobacter aurantiacus</name>
    <dbReference type="NCBI Taxonomy" id="1936993"/>
    <lineage>
        <taxon>Bacteria</taxon>
        <taxon>Bacillati</taxon>
        <taxon>Chloroflexota</taxon>
        <taxon>Ktedonobacteria</taxon>
        <taxon>Ktedonobacterales</taxon>
        <taxon>Dictyobacteraceae</taxon>
        <taxon>Dictyobacter</taxon>
    </lineage>
</organism>
<reference evidence="2" key="1">
    <citation type="submission" date="2018-12" db="EMBL/GenBank/DDBJ databases">
        <title>Tengunoibacter tsumagoiensis gen. nov., sp. nov., Dictyobacter kobayashii sp. nov., D. alpinus sp. nov., and D. joshuensis sp. nov. and description of Dictyobacteraceae fam. nov. within the order Ktedonobacterales isolated from Tengu-no-mugimeshi.</title>
        <authorList>
            <person name="Wang C.M."/>
            <person name="Zheng Y."/>
            <person name="Sakai Y."/>
            <person name="Toyoda A."/>
            <person name="Minakuchi Y."/>
            <person name="Abe K."/>
            <person name="Yokota A."/>
            <person name="Yabe S."/>
        </authorList>
    </citation>
    <scope>NUCLEOTIDE SEQUENCE [LARGE SCALE GENOMIC DNA]</scope>
    <source>
        <strain evidence="2">S-27</strain>
    </source>
</reference>
<dbReference type="RefSeq" id="WP_126602993.1">
    <property type="nucleotide sequence ID" value="NZ_BIFQ01000002.1"/>
</dbReference>